<keyword evidence="2" id="KW-0378">Hydrolase</keyword>
<dbReference type="Gene3D" id="3.40.50.10810">
    <property type="entry name" value="Tandem AAA-ATPase domain"/>
    <property type="match status" value="1"/>
</dbReference>
<feature type="region of interest" description="Disordered" evidence="4">
    <location>
        <begin position="190"/>
        <end position="209"/>
    </location>
</feature>
<evidence type="ECO:0000256" key="4">
    <source>
        <dbReference type="SAM" id="MobiDB-lite"/>
    </source>
</evidence>
<dbReference type="GO" id="GO:0006281">
    <property type="term" value="P:DNA repair"/>
    <property type="evidence" value="ECO:0007669"/>
    <property type="project" value="TreeGrafter"/>
</dbReference>
<evidence type="ECO:0000259" key="5">
    <source>
        <dbReference type="Pfam" id="PF00176"/>
    </source>
</evidence>
<feature type="domain" description="SNF2 N-terminal" evidence="5">
    <location>
        <begin position="240"/>
        <end position="398"/>
    </location>
</feature>
<feature type="region of interest" description="Disordered" evidence="4">
    <location>
        <begin position="332"/>
        <end position="354"/>
    </location>
</feature>
<dbReference type="PANTHER" id="PTHR45626:SF45">
    <property type="entry name" value="DNA REPAIR PROTEIN RAD5A"/>
    <property type="match status" value="1"/>
</dbReference>
<dbReference type="InterPro" id="IPR004330">
    <property type="entry name" value="FAR1_DNA_bnd_dom"/>
</dbReference>
<dbReference type="AlphaFoldDB" id="A0A6J5XKQ5"/>
<keyword evidence="3" id="KW-0067">ATP-binding</keyword>
<organism evidence="7 8">
    <name type="scientific">Prunus armeniaca</name>
    <name type="common">Apricot</name>
    <name type="synonym">Armeniaca vulgaris</name>
    <dbReference type="NCBI Taxonomy" id="36596"/>
    <lineage>
        <taxon>Eukaryota</taxon>
        <taxon>Viridiplantae</taxon>
        <taxon>Streptophyta</taxon>
        <taxon>Embryophyta</taxon>
        <taxon>Tracheophyta</taxon>
        <taxon>Spermatophyta</taxon>
        <taxon>Magnoliopsida</taxon>
        <taxon>eudicotyledons</taxon>
        <taxon>Gunneridae</taxon>
        <taxon>Pentapetalae</taxon>
        <taxon>rosids</taxon>
        <taxon>fabids</taxon>
        <taxon>Rosales</taxon>
        <taxon>Rosaceae</taxon>
        <taxon>Amygdaloideae</taxon>
        <taxon>Amygdaleae</taxon>
        <taxon>Prunus</taxon>
    </lineage>
</organism>
<feature type="domain" description="FAR1" evidence="6">
    <location>
        <begin position="91"/>
        <end position="160"/>
    </location>
</feature>
<gene>
    <name evidence="7" type="ORF">ORAREDHAP_LOCUS33810</name>
</gene>
<dbReference type="Pfam" id="PF00176">
    <property type="entry name" value="SNF2-rel_dom"/>
    <property type="match status" value="1"/>
</dbReference>
<sequence>MIMGTRISANESEDTSHINNNSPIDQGMEESSARLENNQHDDAVEMNFNGIEKENNGDETENNDTVMSVEEKVQDPQVGMIFDSIDEVITYYKQYGRQSGFPVIKRSSTNGDDGNLKYVTISCAREGKSKSKSSNFLKPRPSIKNDCKAQLRADARSRAAYEEFGDIVTFDTTYLTNNSGLCAPMPLANKPKNPGRNGGEVENEDSISDADLDNIVGVGDSSQLEEMDPPSTLQCELRPYQKQALHWMIQLEKGQCIDEGAMTLHPCWEAYRLGDKRDRVIYLNAFSGDATTEFPSTLQMARGGILADSMGLGKTIMTIALLLAHSGHGLSGSHPTSQSSSEDIEISDISDHSPSNLPKKVMSFSGFDKFMKRKNTLADGGSLIICPMTLLGQWKVVFVTLKNTNCSSACLHLL</sequence>
<evidence type="ECO:0008006" key="9">
    <source>
        <dbReference type="Google" id="ProtNLM"/>
    </source>
</evidence>
<evidence type="ECO:0000259" key="6">
    <source>
        <dbReference type="Pfam" id="PF03101"/>
    </source>
</evidence>
<dbReference type="GO" id="GO:0005524">
    <property type="term" value="F:ATP binding"/>
    <property type="evidence" value="ECO:0007669"/>
    <property type="project" value="UniProtKB-KW"/>
</dbReference>
<dbReference type="GO" id="GO:0005634">
    <property type="term" value="C:nucleus"/>
    <property type="evidence" value="ECO:0007669"/>
    <property type="project" value="TreeGrafter"/>
</dbReference>
<dbReference type="Proteomes" id="UP000507245">
    <property type="component" value="Unassembled WGS sequence"/>
</dbReference>
<keyword evidence="8" id="KW-1185">Reference proteome</keyword>
<dbReference type="GO" id="GO:0008094">
    <property type="term" value="F:ATP-dependent activity, acting on DNA"/>
    <property type="evidence" value="ECO:0007669"/>
    <property type="project" value="TreeGrafter"/>
</dbReference>
<feature type="compositionally biased region" description="Low complexity" evidence="4">
    <location>
        <begin position="332"/>
        <end position="341"/>
    </location>
</feature>
<reference evidence="8" key="1">
    <citation type="journal article" date="2020" name="Genome Biol.">
        <title>Gamete binning: chromosome-level and haplotype-resolved genome assembly enabled by high-throughput single-cell sequencing of gamete genomes.</title>
        <authorList>
            <person name="Campoy J.A."/>
            <person name="Sun H."/>
            <person name="Goel M."/>
            <person name="Jiao W.-B."/>
            <person name="Folz-Donahue K."/>
            <person name="Wang N."/>
            <person name="Rubio M."/>
            <person name="Liu C."/>
            <person name="Kukat C."/>
            <person name="Ruiz D."/>
            <person name="Huettel B."/>
            <person name="Schneeberger K."/>
        </authorList>
    </citation>
    <scope>NUCLEOTIDE SEQUENCE [LARGE SCALE GENOMIC DNA]</scope>
    <source>
        <strain evidence="8">cv. Rojo Pasion</strain>
    </source>
</reference>
<dbReference type="InterPro" id="IPR050628">
    <property type="entry name" value="SNF2_RAD54_helicase_TF"/>
</dbReference>
<dbReference type="InterPro" id="IPR027417">
    <property type="entry name" value="P-loop_NTPase"/>
</dbReference>
<keyword evidence="1" id="KW-0547">Nucleotide-binding</keyword>
<dbReference type="SUPFAM" id="SSF52540">
    <property type="entry name" value="P-loop containing nucleoside triphosphate hydrolases"/>
    <property type="match status" value="1"/>
</dbReference>
<dbReference type="OrthoDB" id="1733501at2759"/>
<dbReference type="GO" id="GO:0016787">
    <property type="term" value="F:hydrolase activity"/>
    <property type="evidence" value="ECO:0007669"/>
    <property type="project" value="UniProtKB-KW"/>
</dbReference>
<feature type="region of interest" description="Disordered" evidence="4">
    <location>
        <begin position="1"/>
        <end position="35"/>
    </location>
</feature>
<dbReference type="PANTHER" id="PTHR45626">
    <property type="entry name" value="TRANSCRIPTION TERMINATION FACTOR 2-RELATED"/>
    <property type="match status" value="1"/>
</dbReference>
<dbReference type="Pfam" id="PF03101">
    <property type="entry name" value="FAR1"/>
    <property type="match status" value="1"/>
</dbReference>
<evidence type="ECO:0000313" key="8">
    <source>
        <dbReference type="Proteomes" id="UP000507245"/>
    </source>
</evidence>
<dbReference type="InterPro" id="IPR000330">
    <property type="entry name" value="SNF2_N"/>
</dbReference>
<evidence type="ECO:0000313" key="7">
    <source>
        <dbReference type="EMBL" id="CAB4311604.1"/>
    </source>
</evidence>
<accession>A0A6J5XKQ5</accession>
<evidence type="ECO:0000256" key="2">
    <source>
        <dbReference type="ARBA" id="ARBA00022801"/>
    </source>
</evidence>
<dbReference type="InterPro" id="IPR038718">
    <property type="entry name" value="SNF2-like_sf"/>
</dbReference>
<dbReference type="EMBL" id="CAEKKB010000005">
    <property type="protein sequence ID" value="CAB4311604.1"/>
    <property type="molecule type" value="Genomic_DNA"/>
</dbReference>
<proteinExistence type="predicted"/>
<protein>
    <recommendedName>
        <fullName evidence="9">SNF2 N-terminal domain-containing protein</fullName>
    </recommendedName>
</protein>
<name>A0A6J5XKQ5_PRUAR</name>
<evidence type="ECO:0000256" key="1">
    <source>
        <dbReference type="ARBA" id="ARBA00022741"/>
    </source>
</evidence>
<evidence type="ECO:0000256" key="3">
    <source>
        <dbReference type="ARBA" id="ARBA00022840"/>
    </source>
</evidence>